<dbReference type="InterPro" id="IPR036188">
    <property type="entry name" value="FAD/NAD-bd_sf"/>
</dbReference>
<dbReference type="PANTHER" id="PTHR13847:SF287">
    <property type="entry name" value="FAD-DEPENDENT OXIDOREDUCTASE DOMAIN-CONTAINING PROTEIN 1"/>
    <property type="match status" value="1"/>
</dbReference>
<reference evidence="3 4" key="1">
    <citation type="journal article" date="2015" name="Genome Announc.">
        <title>Complete genome sequence of Martelella endophytica YC6887, which has antifungal activity associated with a halophyte.</title>
        <authorList>
            <person name="Khan A."/>
            <person name="Khan H."/>
            <person name="Chung E.J."/>
            <person name="Hossain M.T."/>
            <person name="Chung Y.R."/>
        </authorList>
    </citation>
    <scope>NUCLEOTIDE SEQUENCE [LARGE SCALE GENOMIC DNA]</scope>
    <source>
        <strain evidence="3">YC6887</strain>
    </source>
</reference>
<dbReference type="EMBL" id="CP010803">
    <property type="protein sequence ID" value="AJY46294.1"/>
    <property type="molecule type" value="Genomic_DNA"/>
</dbReference>
<dbReference type="AlphaFoldDB" id="A0A0D5LPY5"/>
<feature type="domain" description="FAD dependent oxidoreductase" evidence="2">
    <location>
        <begin position="17"/>
        <end position="362"/>
    </location>
</feature>
<name>A0A0D5LPY5_MAREN</name>
<dbReference type="Proteomes" id="UP000032611">
    <property type="component" value="Chromosome"/>
</dbReference>
<dbReference type="InterPro" id="IPR006076">
    <property type="entry name" value="FAD-dep_OxRdtase"/>
</dbReference>
<proteinExistence type="predicted"/>
<dbReference type="KEGG" id="mey:TM49_12430"/>
<dbReference type="PATRIC" id="fig|1486262.3.peg.2571"/>
<protein>
    <recommendedName>
        <fullName evidence="2">FAD dependent oxidoreductase domain-containing protein</fullName>
    </recommendedName>
</protein>
<gene>
    <name evidence="3" type="ORF">TM49_12430</name>
</gene>
<evidence type="ECO:0000313" key="3">
    <source>
        <dbReference type="EMBL" id="AJY46294.1"/>
    </source>
</evidence>
<dbReference type="OrthoDB" id="9787190at2"/>
<dbReference type="GO" id="GO:0005737">
    <property type="term" value="C:cytoplasm"/>
    <property type="evidence" value="ECO:0007669"/>
    <property type="project" value="TreeGrafter"/>
</dbReference>
<dbReference type="SUPFAM" id="SSF51905">
    <property type="entry name" value="FAD/NAD(P)-binding domain"/>
    <property type="match status" value="1"/>
</dbReference>
<evidence type="ECO:0000313" key="4">
    <source>
        <dbReference type="Proteomes" id="UP000032611"/>
    </source>
</evidence>
<keyword evidence="1" id="KW-0560">Oxidoreductase</keyword>
<evidence type="ECO:0000256" key="1">
    <source>
        <dbReference type="ARBA" id="ARBA00023002"/>
    </source>
</evidence>
<keyword evidence="4" id="KW-1185">Reference proteome</keyword>
<dbReference type="HOGENOM" id="CLU_688494_0_0_5"/>
<dbReference type="GO" id="GO:0016491">
    <property type="term" value="F:oxidoreductase activity"/>
    <property type="evidence" value="ECO:0007669"/>
    <property type="project" value="UniProtKB-KW"/>
</dbReference>
<evidence type="ECO:0000259" key="2">
    <source>
        <dbReference type="Pfam" id="PF01266"/>
    </source>
</evidence>
<dbReference type="Gene3D" id="3.30.9.10">
    <property type="entry name" value="D-Amino Acid Oxidase, subunit A, domain 2"/>
    <property type="match status" value="1"/>
</dbReference>
<dbReference type="PANTHER" id="PTHR13847">
    <property type="entry name" value="SARCOSINE DEHYDROGENASE-RELATED"/>
    <property type="match status" value="1"/>
</dbReference>
<dbReference type="Gene3D" id="3.50.50.60">
    <property type="entry name" value="FAD/NAD(P)-binding domain"/>
    <property type="match status" value="1"/>
</dbReference>
<accession>A0A0D5LPY5</accession>
<organism evidence="3 4">
    <name type="scientific">Martelella endophytica</name>
    <dbReference type="NCBI Taxonomy" id="1486262"/>
    <lineage>
        <taxon>Bacteria</taxon>
        <taxon>Pseudomonadati</taxon>
        <taxon>Pseudomonadota</taxon>
        <taxon>Alphaproteobacteria</taxon>
        <taxon>Hyphomicrobiales</taxon>
        <taxon>Aurantimonadaceae</taxon>
        <taxon>Martelella</taxon>
    </lineage>
</organism>
<dbReference type="RefSeq" id="WP_045681648.1">
    <property type="nucleotide sequence ID" value="NZ_CP010803.1"/>
</dbReference>
<dbReference type="STRING" id="1486262.TM49_12430"/>
<dbReference type="PRINTS" id="PR00420">
    <property type="entry name" value="RNGMNOXGNASE"/>
</dbReference>
<sequence length="400" mass="42336">MSAEFHSDFATLARKPDAIIVGGGIAGLTSAWFLAHAGLRPLVVERLPAVSMLASRRSGEGVRAQWEKPENIEIARRSIEFYRDFSEHTGHDSGYRPVGYLYASRTEAGAEGLRQRVSRQQAAGLDDVVYLKGDDLRKKVPTIAPDAVGAGFRQADGVIDIARVVRGLLASADFDVVTGADVLDIRPTAGRVVVKTSLGTLDAPKVVLSSAARAPAMLEALGISLPLRLSRSTIQYVEVEGIPAGHTAVMDADLGSFWRVDTGGARMTASFRTTLLLDQFTDDPAVDPDYLKVAIETVSPMIPMWKDLAPKITGGHVRTGSLLVSGDGGPLIGPVDGFEGLYLNTAYGGHGLMAAPEGARTLVGMMTGGPSGDFLPSRFSDDPAGLVPEPMTVNLLSDQG</sequence>
<dbReference type="Pfam" id="PF01266">
    <property type="entry name" value="DAO"/>
    <property type="match status" value="1"/>
</dbReference>